<evidence type="ECO:0000313" key="1">
    <source>
        <dbReference type="EMBL" id="KYD11122.1"/>
    </source>
</evidence>
<evidence type="ECO:0000313" key="2">
    <source>
        <dbReference type="Proteomes" id="UP000075683"/>
    </source>
</evidence>
<dbReference type="STRING" id="301148.B4135_3237"/>
<dbReference type="AlphaFoldDB" id="A0A150LHA3"/>
<accession>A0A150LHA3</accession>
<evidence type="ECO:0008006" key="3">
    <source>
        <dbReference type="Google" id="ProtNLM"/>
    </source>
</evidence>
<reference evidence="1 2" key="1">
    <citation type="submission" date="2016-01" db="EMBL/GenBank/DDBJ databases">
        <title>Draft Genome Sequences of Seven Thermophilic Sporeformers Isolated from Foods.</title>
        <authorList>
            <person name="Berendsen E.M."/>
            <person name="Wells-Bennik M.H."/>
            <person name="Krawcyk A.O."/>
            <person name="De Jong A."/>
            <person name="Holsappel S."/>
            <person name="Eijlander R.T."/>
            <person name="Kuipers O.P."/>
        </authorList>
    </citation>
    <scope>NUCLEOTIDE SEQUENCE [LARGE SCALE GENOMIC DNA]</scope>
    <source>
        <strain evidence="1 2">B4135</strain>
    </source>
</reference>
<gene>
    <name evidence="1" type="ORF">B4135_3237</name>
</gene>
<protein>
    <recommendedName>
        <fullName evidence="3">DUF3679 domain-containing protein</fullName>
    </recommendedName>
</protein>
<dbReference type="Pfam" id="PF12438">
    <property type="entry name" value="DUF3679"/>
    <property type="match status" value="1"/>
</dbReference>
<dbReference type="RefSeq" id="WP_061569650.1">
    <property type="nucleotide sequence ID" value="NZ_LQYT01000113.1"/>
</dbReference>
<dbReference type="InterPro" id="IPR020534">
    <property type="entry name" value="Uncharacterised_YqxA"/>
</dbReference>
<proteinExistence type="predicted"/>
<name>A0A150LHA3_9BACI</name>
<sequence>MFRFFFKCLFVACLLFIGVILGMQEANEGLKKMKGYDDPRFGDVFSVEEGHGENYEATVFGQSVVSHDPEGKGTGLKETRGFDFFSEMGKKASKSVSDFVSYLLSFLE</sequence>
<organism evidence="1 2">
    <name type="scientific">Caldibacillus debilis</name>
    <dbReference type="NCBI Taxonomy" id="301148"/>
    <lineage>
        <taxon>Bacteria</taxon>
        <taxon>Bacillati</taxon>
        <taxon>Bacillota</taxon>
        <taxon>Bacilli</taxon>
        <taxon>Bacillales</taxon>
        <taxon>Bacillaceae</taxon>
        <taxon>Caldibacillus</taxon>
    </lineage>
</organism>
<dbReference type="EMBL" id="LQYT01000113">
    <property type="protein sequence ID" value="KYD11122.1"/>
    <property type="molecule type" value="Genomic_DNA"/>
</dbReference>
<comment type="caution">
    <text evidence="1">The sequence shown here is derived from an EMBL/GenBank/DDBJ whole genome shotgun (WGS) entry which is preliminary data.</text>
</comment>
<dbReference type="Proteomes" id="UP000075683">
    <property type="component" value="Unassembled WGS sequence"/>
</dbReference>
<dbReference type="OrthoDB" id="2941402at2"/>